<keyword evidence="1" id="KW-0812">Transmembrane</keyword>
<feature type="transmembrane region" description="Helical" evidence="1">
    <location>
        <begin position="46"/>
        <end position="71"/>
    </location>
</feature>
<proteinExistence type="predicted"/>
<evidence type="ECO:0000313" key="3">
    <source>
        <dbReference type="Proteomes" id="UP001623661"/>
    </source>
</evidence>
<organism evidence="2 3">
    <name type="scientific">Candidatus Clostridium radicumherbarum</name>
    <dbReference type="NCBI Taxonomy" id="3381662"/>
    <lineage>
        <taxon>Bacteria</taxon>
        <taxon>Bacillati</taxon>
        <taxon>Bacillota</taxon>
        <taxon>Clostridia</taxon>
        <taxon>Eubacteriales</taxon>
        <taxon>Clostridiaceae</taxon>
        <taxon>Clostridium</taxon>
    </lineage>
</organism>
<dbReference type="RefSeq" id="WP_406764769.1">
    <property type="nucleotide sequence ID" value="NZ_JBJHZY010000001.1"/>
</dbReference>
<dbReference type="Proteomes" id="UP001623661">
    <property type="component" value="Unassembled WGS sequence"/>
</dbReference>
<keyword evidence="1" id="KW-0472">Membrane</keyword>
<evidence type="ECO:0000313" key="2">
    <source>
        <dbReference type="EMBL" id="MFL0268189.1"/>
    </source>
</evidence>
<keyword evidence="1" id="KW-1133">Transmembrane helix</keyword>
<sequence>MDLDKLIKNLLDTYSENIVVDIPPFDEIWEKTQVGSKVFPKKRIKLNLFSTSGWIEVALFLLIIILVPVLVTQIGSFSSKVTPSSKQEVTLTNNDIENAKKVAINFITEFTNYSSYQTFDKDINILYPNDERTKKIISYLSEKYSNDFIARRVSLVIPRSAYNLKCEVKLDSLTINSDLPNSKDNQPVFYYTAKISYIKDGSLTEINSIKIEGRLRLKYESNTWKIDEHSIQSIDPKDWFKNDTYKLH</sequence>
<accession>A0ABW8TSA0</accession>
<keyword evidence="3" id="KW-1185">Reference proteome</keyword>
<reference evidence="2 3" key="1">
    <citation type="submission" date="2024-11" db="EMBL/GenBank/DDBJ databases">
        <authorList>
            <person name="Heng Y.C."/>
            <person name="Lim A.C.H."/>
            <person name="Lee J.K.Y."/>
            <person name="Kittelmann S."/>
        </authorList>
    </citation>
    <scope>NUCLEOTIDE SEQUENCE [LARGE SCALE GENOMIC DNA]</scope>
    <source>
        <strain evidence="2 3">WILCCON 0202</strain>
    </source>
</reference>
<dbReference type="EMBL" id="JBJHZY010000001">
    <property type="protein sequence ID" value="MFL0268189.1"/>
    <property type="molecule type" value="Genomic_DNA"/>
</dbReference>
<name>A0ABW8TSA0_9CLOT</name>
<gene>
    <name evidence="2" type="ORF">ACJDUH_08745</name>
</gene>
<comment type="caution">
    <text evidence="2">The sequence shown here is derived from an EMBL/GenBank/DDBJ whole genome shotgun (WGS) entry which is preliminary data.</text>
</comment>
<evidence type="ECO:0000256" key="1">
    <source>
        <dbReference type="SAM" id="Phobius"/>
    </source>
</evidence>
<protein>
    <submittedName>
        <fullName evidence="2">Uncharacterized protein</fullName>
    </submittedName>
</protein>